<keyword evidence="5" id="KW-1185">Reference proteome</keyword>
<feature type="region of interest" description="Disordered" evidence="2">
    <location>
        <begin position="190"/>
        <end position="256"/>
    </location>
</feature>
<dbReference type="EMBL" id="MBFS01000365">
    <property type="protein sequence ID" value="PVV02663.1"/>
    <property type="molecule type" value="Genomic_DNA"/>
</dbReference>
<evidence type="ECO:0000256" key="2">
    <source>
        <dbReference type="SAM" id="MobiDB-lite"/>
    </source>
</evidence>
<dbReference type="Gene3D" id="3.30.70.330">
    <property type="match status" value="1"/>
</dbReference>
<gene>
    <name evidence="4" type="ORF">BB560_002879</name>
    <name evidence="3" type="ORF">BB560_005969</name>
</gene>
<feature type="compositionally biased region" description="Polar residues" evidence="2">
    <location>
        <begin position="191"/>
        <end position="221"/>
    </location>
</feature>
<dbReference type="InterPro" id="IPR006931">
    <property type="entry name" value="Calcipressin"/>
</dbReference>
<name>A0A2T9ZDI6_9FUNG</name>
<protein>
    <recommendedName>
        <fullName evidence="6">Calcipressin</fullName>
    </recommendedName>
</protein>
<dbReference type="Proteomes" id="UP000245609">
    <property type="component" value="Unassembled WGS sequence"/>
</dbReference>
<dbReference type="InterPro" id="IPR035979">
    <property type="entry name" value="RBD_domain_sf"/>
</dbReference>
<dbReference type="GO" id="GO:0019722">
    <property type="term" value="P:calcium-mediated signaling"/>
    <property type="evidence" value="ECO:0007669"/>
    <property type="project" value="InterPro"/>
</dbReference>
<dbReference type="Pfam" id="PF04847">
    <property type="entry name" value="Calcipressin"/>
    <property type="match status" value="1"/>
</dbReference>
<comment type="caution">
    <text evidence="4">The sequence shown here is derived from an EMBL/GenBank/DDBJ whole genome shotgun (WGS) entry which is preliminary data.</text>
</comment>
<reference evidence="4 5" key="1">
    <citation type="journal article" date="2018" name="MBio">
        <title>Comparative Genomics Reveals the Core Gene Toolbox for the Fungus-Insect Symbiosis.</title>
        <authorList>
            <person name="Wang Y."/>
            <person name="Stata M."/>
            <person name="Wang W."/>
            <person name="Stajich J.E."/>
            <person name="White M.M."/>
            <person name="Moncalvo J.M."/>
        </authorList>
    </citation>
    <scope>NUCLEOTIDE SEQUENCE [LARGE SCALE GENOMIC DNA]</scope>
    <source>
        <strain evidence="4 5">SC-DP-2</strain>
    </source>
</reference>
<dbReference type="STRING" id="133381.A0A2T9ZDI6"/>
<organism evidence="4 5">
    <name type="scientific">Smittium megazygosporum</name>
    <dbReference type="NCBI Taxonomy" id="133381"/>
    <lineage>
        <taxon>Eukaryota</taxon>
        <taxon>Fungi</taxon>
        <taxon>Fungi incertae sedis</taxon>
        <taxon>Zoopagomycota</taxon>
        <taxon>Kickxellomycotina</taxon>
        <taxon>Harpellomycetes</taxon>
        <taxon>Harpellales</taxon>
        <taxon>Legeriomycetaceae</taxon>
        <taxon>Smittium</taxon>
    </lineage>
</organism>
<feature type="compositionally biased region" description="Polar residues" evidence="2">
    <location>
        <begin position="232"/>
        <end position="246"/>
    </location>
</feature>
<dbReference type="PANTHER" id="PTHR10300:SF14">
    <property type="entry name" value="PROTEIN SARAH"/>
    <property type="match status" value="1"/>
</dbReference>
<evidence type="ECO:0000313" key="4">
    <source>
        <dbReference type="EMBL" id="PVV02663.1"/>
    </source>
</evidence>
<proteinExistence type="inferred from homology"/>
<dbReference type="AlphaFoldDB" id="A0A2T9ZDI6"/>
<dbReference type="PANTHER" id="PTHR10300">
    <property type="entry name" value="CALCIPRESSIN"/>
    <property type="match status" value="1"/>
</dbReference>
<dbReference type="EMBL" id="MBFS01002680">
    <property type="protein sequence ID" value="PVU93946.1"/>
    <property type="molecule type" value="Genomic_DNA"/>
</dbReference>
<comment type="similarity">
    <text evidence="1">Belongs to the RCAN family.</text>
</comment>
<evidence type="ECO:0000313" key="3">
    <source>
        <dbReference type="EMBL" id="PVU93946.1"/>
    </source>
</evidence>
<dbReference type="GO" id="GO:0008597">
    <property type="term" value="F:calcium-dependent protein serine/threonine phosphatase regulator activity"/>
    <property type="evidence" value="ECO:0007669"/>
    <property type="project" value="TreeGrafter"/>
</dbReference>
<evidence type="ECO:0008006" key="6">
    <source>
        <dbReference type="Google" id="ProtNLM"/>
    </source>
</evidence>
<dbReference type="GO" id="GO:0005737">
    <property type="term" value="C:cytoplasm"/>
    <property type="evidence" value="ECO:0007669"/>
    <property type="project" value="TreeGrafter"/>
</dbReference>
<dbReference type="InterPro" id="IPR012677">
    <property type="entry name" value="Nucleotide-bd_a/b_plait_sf"/>
</dbReference>
<dbReference type="SUPFAM" id="SSF54928">
    <property type="entry name" value="RNA-binding domain, RBD"/>
    <property type="match status" value="1"/>
</dbReference>
<evidence type="ECO:0000313" key="5">
    <source>
        <dbReference type="Proteomes" id="UP000245609"/>
    </source>
</evidence>
<accession>A0A2T9ZDI6</accession>
<dbReference type="GO" id="GO:0005634">
    <property type="term" value="C:nucleus"/>
    <property type="evidence" value="ECO:0007669"/>
    <property type="project" value="TreeGrafter"/>
</dbReference>
<dbReference type="OrthoDB" id="17212at2759"/>
<evidence type="ECO:0000256" key="1">
    <source>
        <dbReference type="ARBA" id="ARBA00008209"/>
    </source>
</evidence>
<dbReference type="GO" id="GO:0003676">
    <property type="term" value="F:nucleic acid binding"/>
    <property type="evidence" value="ECO:0007669"/>
    <property type="project" value="InterPro"/>
</dbReference>
<sequence length="256" mass="28727">MTKQNLAFPKIQYSNSLIITFTNFKEPLCDELLPKLKEYGEVFHFCKLKSFLRCLVVYTATSDAIKAKSSLDGFEIEPGNKLKVFYSLHTPIQPPVDNCLSVPDREKLMLISPPGSPEIGWTQELEKSPNRIFMDSSIEQALQELRTGTFSLDMGDVDSICSFTLEDQEYDQSSRIAQDFSLEELPLEFQDSANSPPDSDTDSLQPSSNTKNAPDNTNNPTFLIENVDFQPGDSSHSHPLSRNRSVTPIPKTPMPL</sequence>